<dbReference type="EMBL" id="KI632217">
    <property type="protein sequence ID" value="EYU22015.1"/>
    <property type="molecule type" value="Genomic_DNA"/>
</dbReference>
<sequence length="470" mass="53061">FTRRDPSHRNLPPGPKPFPIVGNIFQIGQNPHKSLAKLSKTYGPLMSLKLGSIYTIVVSSPEIAKEILQKHDQNFSGRTIPAAMQAHDHHKISMAKEHLFTNPCLEAGQTLRREKLDQLCEYLRRNAGRAVNIGEAAFVTTLNLMSVALFSTELTTFGSKAATEEFRQIIVGLQNTAGVSNFSDYFPLLQPLDPQGIKRKAQIYFGKMLAVIDDLMNQRLEESRTTNKIKKTKKTDLMETLLDLHKEEISNEYHFTTELIKHFLLDLFVAGFETTASTVEWAMTELLLNPDILLKVKQEVKNVAKDNGKTLNESEIIQLPYLQAVIKETFRYHPPGPLLFPRKSEHDAQVSGYLIPKGTQVLVNVWAMGRDPAIWSDPESFRPERFLSDKNNTTATNFKGQHFELIPFGAGRRICPGIPLANRMLHIMVATLIHNFDWKLVEEEGQDHTTELLGLALHKSPPLMAIPIIN</sequence>
<dbReference type="PRINTS" id="PR00385">
    <property type="entry name" value="P450"/>
</dbReference>
<organism evidence="13 14">
    <name type="scientific">Erythranthe guttata</name>
    <name type="common">Yellow monkey flower</name>
    <name type="synonym">Mimulus guttatus</name>
    <dbReference type="NCBI Taxonomy" id="4155"/>
    <lineage>
        <taxon>Eukaryota</taxon>
        <taxon>Viridiplantae</taxon>
        <taxon>Streptophyta</taxon>
        <taxon>Embryophyta</taxon>
        <taxon>Tracheophyta</taxon>
        <taxon>Spermatophyta</taxon>
        <taxon>Magnoliopsida</taxon>
        <taxon>eudicotyledons</taxon>
        <taxon>Gunneridae</taxon>
        <taxon>Pentapetalae</taxon>
        <taxon>asterids</taxon>
        <taxon>lamiids</taxon>
        <taxon>Lamiales</taxon>
        <taxon>Phrymaceae</taxon>
        <taxon>Erythranthe</taxon>
    </lineage>
</organism>
<feature type="non-terminal residue" evidence="13">
    <location>
        <position position="1"/>
    </location>
</feature>
<dbReference type="AlphaFoldDB" id="A0A022Q679"/>
<keyword evidence="10" id="KW-0472">Membrane</keyword>
<comment type="subcellular location">
    <subcellularLocation>
        <location evidence="1">Membrane</location>
        <topology evidence="1">Single-pass membrane protein</topology>
    </subcellularLocation>
</comment>
<dbReference type="PRINTS" id="PR00463">
    <property type="entry name" value="EP450I"/>
</dbReference>
<dbReference type="SUPFAM" id="SSF48264">
    <property type="entry name" value="Cytochrome P450"/>
    <property type="match status" value="1"/>
</dbReference>
<comment type="similarity">
    <text evidence="2 12">Belongs to the cytochrome P450 family.</text>
</comment>
<dbReference type="InterPro" id="IPR036396">
    <property type="entry name" value="Cyt_P450_sf"/>
</dbReference>
<dbReference type="InterPro" id="IPR017972">
    <property type="entry name" value="Cyt_P450_CS"/>
</dbReference>
<dbReference type="Pfam" id="PF00067">
    <property type="entry name" value="p450"/>
    <property type="match status" value="1"/>
</dbReference>
<keyword evidence="14" id="KW-1185">Reference proteome</keyword>
<reference evidence="13 14" key="1">
    <citation type="journal article" date="2013" name="Proc. Natl. Acad. Sci. U.S.A.">
        <title>Fine-scale variation in meiotic recombination in Mimulus inferred from population shotgun sequencing.</title>
        <authorList>
            <person name="Hellsten U."/>
            <person name="Wright K.M."/>
            <person name="Jenkins J."/>
            <person name="Shu S."/>
            <person name="Yuan Y."/>
            <person name="Wessler S.R."/>
            <person name="Schmutz J."/>
            <person name="Willis J.H."/>
            <person name="Rokhsar D.S."/>
        </authorList>
    </citation>
    <scope>NUCLEOTIDE SEQUENCE [LARGE SCALE GENOMIC DNA]</scope>
    <source>
        <strain evidence="14">cv. DUN x IM62</strain>
    </source>
</reference>
<dbReference type="PANTHER" id="PTHR47950">
    <property type="entry name" value="CYTOCHROME P450, FAMILY 76, SUBFAMILY C, POLYPEPTIDE 5-RELATED"/>
    <property type="match status" value="1"/>
</dbReference>
<dbReference type="CDD" id="cd11073">
    <property type="entry name" value="CYP76-like"/>
    <property type="match status" value="1"/>
</dbReference>
<evidence type="ECO:0008006" key="15">
    <source>
        <dbReference type="Google" id="ProtNLM"/>
    </source>
</evidence>
<feature type="binding site" description="axial binding residue" evidence="11">
    <location>
        <position position="415"/>
    </location>
    <ligand>
        <name>heme</name>
        <dbReference type="ChEBI" id="CHEBI:30413"/>
    </ligand>
    <ligandPart>
        <name>Fe</name>
        <dbReference type="ChEBI" id="CHEBI:18248"/>
    </ligandPart>
</feature>
<evidence type="ECO:0000256" key="12">
    <source>
        <dbReference type="RuleBase" id="RU000461"/>
    </source>
</evidence>
<evidence type="ECO:0000256" key="7">
    <source>
        <dbReference type="ARBA" id="ARBA00023002"/>
    </source>
</evidence>
<dbReference type="eggNOG" id="KOG0156">
    <property type="taxonomic scope" value="Eukaryota"/>
</dbReference>
<comment type="cofactor">
    <cofactor evidence="11">
        <name>heme</name>
        <dbReference type="ChEBI" id="CHEBI:30413"/>
    </cofactor>
</comment>
<dbReference type="STRING" id="4155.A0A022Q679"/>
<evidence type="ECO:0000256" key="2">
    <source>
        <dbReference type="ARBA" id="ARBA00010617"/>
    </source>
</evidence>
<dbReference type="GO" id="GO:0016705">
    <property type="term" value="F:oxidoreductase activity, acting on paired donors, with incorporation or reduction of molecular oxygen"/>
    <property type="evidence" value="ECO:0007669"/>
    <property type="project" value="InterPro"/>
</dbReference>
<proteinExistence type="inferred from homology"/>
<evidence type="ECO:0000256" key="8">
    <source>
        <dbReference type="ARBA" id="ARBA00023004"/>
    </source>
</evidence>
<evidence type="ECO:0000256" key="5">
    <source>
        <dbReference type="ARBA" id="ARBA00022723"/>
    </source>
</evidence>
<dbReference type="Gene3D" id="1.10.630.10">
    <property type="entry name" value="Cytochrome P450"/>
    <property type="match status" value="1"/>
</dbReference>
<evidence type="ECO:0000256" key="3">
    <source>
        <dbReference type="ARBA" id="ARBA00022617"/>
    </source>
</evidence>
<dbReference type="GO" id="GO:0004497">
    <property type="term" value="F:monooxygenase activity"/>
    <property type="evidence" value="ECO:0007669"/>
    <property type="project" value="UniProtKB-KW"/>
</dbReference>
<evidence type="ECO:0000313" key="14">
    <source>
        <dbReference type="Proteomes" id="UP000030748"/>
    </source>
</evidence>
<protein>
    <recommendedName>
        <fullName evidence="15">Cytochrome P450</fullName>
    </recommendedName>
</protein>
<gene>
    <name evidence="13" type="ORF">MIMGU_mgv1a019827mg</name>
</gene>
<keyword evidence="6" id="KW-1133">Transmembrane helix</keyword>
<dbReference type="Proteomes" id="UP000030748">
    <property type="component" value="Unassembled WGS sequence"/>
</dbReference>
<accession>A0A022Q679</accession>
<keyword evidence="4" id="KW-0812">Transmembrane</keyword>
<evidence type="ECO:0000256" key="1">
    <source>
        <dbReference type="ARBA" id="ARBA00004167"/>
    </source>
</evidence>
<name>A0A022Q679_ERYGU</name>
<evidence type="ECO:0000256" key="11">
    <source>
        <dbReference type="PIRSR" id="PIRSR602401-1"/>
    </source>
</evidence>
<dbReference type="GO" id="GO:0016020">
    <property type="term" value="C:membrane"/>
    <property type="evidence" value="ECO:0007669"/>
    <property type="project" value="UniProtKB-SubCell"/>
</dbReference>
<dbReference type="InterPro" id="IPR001128">
    <property type="entry name" value="Cyt_P450"/>
</dbReference>
<dbReference type="GO" id="GO:0020037">
    <property type="term" value="F:heme binding"/>
    <property type="evidence" value="ECO:0007669"/>
    <property type="project" value="InterPro"/>
</dbReference>
<dbReference type="PROSITE" id="PS00086">
    <property type="entry name" value="CYTOCHROME_P450"/>
    <property type="match status" value="1"/>
</dbReference>
<dbReference type="FunFam" id="1.10.630.10:FF:000163">
    <property type="entry name" value="Geraniol 8-hydroxylase"/>
    <property type="match status" value="1"/>
</dbReference>
<keyword evidence="3 11" id="KW-0349">Heme</keyword>
<dbReference type="GO" id="GO:0005506">
    <property type="term" value="F:iron ion binding"/>
    <property type="evidence" value="ECO:0007669"/>
    <property type="project" value="InterPro"/>
</dbReference>
<evidence type="ECO:0000256" key="6">
    <source>
        <dbReference type="ARBA" id="ARBA00022989"/>
    </source>
</evidence>
<keyword evidence="8 11" id="KW-0408">Iron</keyword>
<dbReference type="GO" id="GO:0016491">
    <property type="term" value="F:oxidoreductase activity"/>
    <property type="evidence" value="ECO:0000318"/>
    <property type="project" value="GO_Central"/>
</dbReference>
<keyword evidence="9 12" id="KW-0503">Monooxygenase</keyword>
<keyword evidence="5 11" id="KW-0479">Metal-binding</keyword>
<evidence type="ECO:0000313" key="13">
    <source>
        <dbReference type="EMBL" id="EYU22015.1"/>
    </source>
</evidence>
<keyword evidence="7 12" id="KW-0560">Oxidoreductase</keyword>
<evidence type="ECO:0000256" key="10">
    <source>
        <dbReference type="ARBA" id="ARBA00023136"/>
    </source>
</evidence>
<dbReference type="InterPro" id="IPR002401">
    <property type="entry name" value="Cyt_P450_E_grp-I"/>
</dbReference>
<evidence type="ECO:0000256" key="9">
    <source>
        <dbReference type="ARBA" id="ARBA00023033"/>
    </source>
</evidence>
<dbReference type="PANTHER" id="PTHR47950:SF4">
    <property type="entry name" value="GERANIOL 8-HYDROXYLASE-LIKE"/>
    <property type="match status" value="1"/>
</dbReference>
<evidence type="ECO:0000256" key="4">
    <source>
        <dbReference type="ARBA" id="ARBA00022692"/>
    </source>
</evidence>